<dbReference type="InterPro" id="IPR036514">
    <property type="entry name" value="SGNH_hydro_sf"/>
</dbReference>
<dbReference type="Gene3D" id="3.40.50.1110">
    <property type="entry name" value="SGNH hydrolase"/>
    <property type="match status" value="1"/>
</dbReference>
<dbReference type="InterPro" id="IPR053140">
    <property type="entry name" value="GDSL_Rv0518-like"/>
</dbReference>
<dbReference type="Pfam" id="PF13472">
    <property type="entry name" value="Lipase_GDSL_2"/>
    <property type="match status" value="1"/>
</dbReference>
<dbReference type="CDD" id="cd01830">
    <property type="entry name" value="XynE_like"/>
    <property type="match status" value="1"/>
</dbReference>
<dbReference type="SUPFAM" id="SSF52266">
    <property type="entry name" value="SGNH hydrolase"/>
    <property type="match status" value="1"/>
</dbReference>
<dbReference type="InterPro" id="IPR013830">
    <property type="entry name" value="SGNH_hydro"/>
</dbReference>
<name>A0A160TM65_9ZZZZ</name>
<protein>
    <submittedName>
        <fullName evidence="2">Secreted protein, putative</fullName>
    </submittedName>
</protein>
<evidence type="ECO:0000313" key="2">
    <source>
        <dbReference type="EMBL" id="CUS45843.1"/>
    </source>
</evidence>
<proteinExistence type="predicted"/>
<dbReference type="EMBL" id="CZQE01000307">
    <property type="protein sequence ID" value="CUS45843.1"/>
    <property type="molecule type" value="Genomic_DNA"/>
</dbReference>
<reference evidence="2" key="1">
    <citation type="submission" date="2015-10" db="EMBL/GenBank/DDBJ databases">
        <authorList>
            <person name="Gilbert D.G."/>
        </authorList>
    </citation>
    <scope>NUCLEOTIDE SEQUENCE</scope>
</reference>
<feature type="domain" description="SGNH hydrolase-type esterase" evidence="1">
    <location>
        <begin position="204"/>
        <end position="400"/>
    </location>
</feature>
<accession>A0A160TM65</accession>
<sequence>MSMITRTIAASLLCVAAAGSAAPAPRETWLRSWASSQQIPEPNNALPDADLRDATLRQVVRVSAGGPQVRVMLSNAFGTEPLRIDAAHVALSAGGASSKIDLASDRVLTFDGAAEVTIPAGASYLSDPVRLPVRALASVAITLHLPDAPARQTSHPGSRATSYIVHGNKVADIELAGAKTVEHWYQIAGVEVMARADGRAIVTLGDSITDGNGSTTNGNDRWPDRLADRLQASPATRNVSVLNHGIGGGRLLLDGLGPNALARFDRDVLGQAGVRYLIVLEGVNDLGTFTRDAPQTPEAHAALVRRIIGAYRQIVQRARAARIKVIGGTILPYGGNDYYHPDAQNEADRQAINAWIRAPGNFDAVVDFDAVMRDPANPMRMRADVDKGDHLHPGAAGHRAMGDAVPLALFK</sequence>
<dbReference type="PANTHER" id="PTHR43784">
    <property type="entry name" value="GDSL-LIKE LIPASE/ACYLHYDROLASE, PUTATIVE (AFU_ORTHOLOGUE AFUA_2G00820)-RELATED"/>
    <property type="match status" value="1"/>
</dbReference>
<organism evidence="2">
    <name type="scientific">hydrothermal vent metagenome</name>
    <dbReference type="NCBI Taxonomy" id="652676"/>
    <lineage>
        <taxon>unclassified sequences</taxon>
        <taxon>metagenomes</taxon>
        <taxon>ecological metagenomes</taxon>
    </lineage>
</organism>
<evidence type="ECO:0000259" key="1">
    <source>
        <dbReference type="Pfam" id="PF13472"/>
    </source>
</evidence>
<dbReference type="PANTHER" id="PTHR43784:SF2">
    <property type="entry name" value="GDSL-LIKE LIPASE_ACYLHYDROLASE, PUTATIVE (AFU_ORTHOLOGUE AFUA_2G00820)-RELATED"/>
    <property type="match status" value="1"/>
</dbReference>
<gene>
    <name evidence="2" type="ORF">MGWOODY_Smn3468</name>
</gene>
<dbReference type="AlphaFoldDB" id="A0A160TM65"/>